<comment type="caution">
    <text evidence="1">The sequence shown here is derived from an EMBL/GenBank/DDBJ whole genome shotgun (WGS) entry which is preliminary data.</text>
</comment>
<evidence type="ECO:0000313" key="2">
    <source>
        <dbReference type="Proteomes" id="UP000235703"/>
    </source>
</evidence>
<dbReference type="EMBL" id="PNFZ01000007">
    <property type="protein sequence ID" value="PMB97358.1"/>
    <property type="molecule type" value="Genomic_DNA"/>
</dbReference>
<dbReference type="Proteomes" id="UP000235703">
    <property type="component" value="Unassembled WGS sequence"/>
</dbReference>
<organism evidence="1 2">
    <name type="scientific">Brevibacterium luteolum</name>
    <dbReference type="NCBI Taxonomy" id="199591"/>
    <lineage>
        <taxon>Bacteria</taxon>
        <taxon>Bacillati</taxon>
        <taxon>Actinomycetota</taxon>
        <taxon>Actinomycetes</taxon>
        <taxon>Micrococcales</taxon>
        <taxon>Brevibacteriaceae</taxon>
        <taxon>Brevibacterium</taxon>
    </lineage>
</organism>
<protein>
    <submittedName>
        <fullName evidence="1">Uncharacterized protein</fullName>
    </submittedName>
</protein>
<name>A0A2N6PFA9_9MICO</name>
<evidence type="ECO:0000313" key="1">
    <source>
        <dbReference type="EMBL" id="PMB97358.1"/>
    </source>
</evidence>
<dbReference type="AlphaFoldDB" id="A0A2N6PFA9"/>
<gene>
    <name evidence="1" type="ORF">CJ198_11260</name>
</gene>
<dbReference type="RefSeq" id="WP_102162707.1">
    <property type="nucleotide sequence ID" value="NZ_PNFZ01000007.1"/>
</dbReference>
<accession>A0A2N6PFA9</accession>
<reference evidence="1 2" key="1">
    <citation type="submission" date="2017-09" db="EMBL/GenBank/DDBJ databases">
        <title>Bacterial strain isolated from the female urinary microbiota.</title>
        <authorList>
            <person name="Thomas-White K."/>
            <person name="Kumar N."/>
            <person name="Forster S."/>
            <person name="Putonti C."/>
            <person name="Lawley T."/>
            <person name="Wolfe A.J."/>
        </authorList>
    </citation>
    <scope>NUCLEOTIDE SEQUENCE [LARGE SCALE GENOMIC DNA]</scope>
    <source>
        <strain evidence="1 2">UMB0680</strain>
    </source>
</reference>
<dbReference type="OrthoDB" id="5116632at2"/>
<sequence length="88" mass="9345">MPAELRIGATRIVETDTGGLTLDISDSSADFPAFRYDFLDETGMVTGSMEVYGEDSVQALRSPSPPQVTVCSASCPLPHSSGWESTVC</sequence>
<proteinExistence type="predicted"/>
<keyword evidence="2" id="KW-1185">Reference proteome</keyword>